<dbReference type="PATRIC" id="fig|1227492.4.peg.741"/>
<dbReference type="Proteomes" id="UP000011693">
    <property type="component" value="Unassembled WGS sequence"/>
</dbReference>
<keyword evidence="2" id="KW-1185">Reference proteome</keyword>
<gene>
    <name evidence="1" type="ORF">C482_03849</name>
</gene>
<reference evidence="1 2" key="1">
    <citation type="journal article" date="2014" name="PLoS Genet.">
        <title>Phylogenetically driven sequencing of extremely halophilic archaea reveals strategies for static and dynamic osmo-response.</title>
        <authorList>
            <person name="Becker E.A."/>
            <person name="Seitzer P.M."/>
            <person name="Tritt A."/>
            <person name="Larsen D."/>
            <person name="Krusor M."/>
            <person name="Yao A.I."/>
            <person name="Wu D."/>
            <person name="Madern D."/>
            <person name="Eisen J.A."/>
            <person name="Darling A.E."/>
            <person name="Facciotti M.T."/>
        </authorList>
    </citation>
    <scope>NUCLEOTIDE SEQUENCE [LARGE SCALE GENOMIC DNA]</scope>
    <source>
        <strain evidence="1 2">JCM 10990</strain>
    </source>
</reference>
<comment type="caution">
    <text evidence="1">The sequence shown here is derived from an EMBL/GenBank/DDBJ whole genome shotgun (WGS) entry which is preliminary data.</text>
</comment>
<protein>
    <submittedName>
        <fullName evidence="1">Uncharacterized protein</fullName>
    </submittedName>
</protein>
<name>M0B0B7_9EURY</name>
<accession>M0B0B7</accession>
<organism evidence="1 2">
    <name type="scientific">Natrialba chahannaoensis JCM 10990</name>
    <dbReference type="NCBI Taxonomy" id="1227492"/>
    <lineage>
        <taxon>Archaea</taxon>
        <taxon>Methanobacteriati</taxon>
        <taxon>Methanobacteriota</taxon>
        <taxon>Stenosarchaea group</taxon>
        <taxon>Halobacteria</taxon>
        <taxon>Halobacteriales</taxon>
        <taxon>Natrialbaceae</taxon>
        <taxon>Natrialba</taxon>
    </lineage>
</organism>
<evidence type="ECO:0000313" key="1">
    <source>
        <dbReference type="EMBL" id="ELZ03124.1"/>
    </source>
</evidence>
<evidence type="ECO:0000313" key="2">
    <source>
        <dbReference type="Proteomes" id="UP000011693"/>
    </source>
</evidence>
<sequence length="316" mass="34343">MSVESLYRASPLADGELANGLSSTPSSYQTVLADRAAAEARLEQHEDVDAFINETDFNESYLVAILAGLWSSPHRLELAAMDRTESGIHAVVETVSPDAGDHDLAYHGLVLRITDEVAGIPKTVSVEVDGEDAGTTERTLALGEAPPVSIEAAPDQEYEQSRDDNRVSIETETGETKEMAFAEWGTRQATSAAIDHVQTFFEEEGIVKGTVDGAEISETAMDVEPDAVTDEFFENEEAVDPSEFESEAAVVPVVRHTTMYSNEGELEYGSGENWGPQVDFETVVESTPQSAEVTVTFPERDDTSVVPVLCLREEIY</sequence>
<dbReference type="EMBL" id="AOIN01000034">
    <property type="protein sequence ID" value="ELZ03124.1"/>
    <property type="molecule type" value="Genomic_DNA"/>
</dbReference>
<proteinExistence type="predicted"/>
<dbReference type="AlphaFoldDB" id="M0B0B7"/>